<gene>
    <name evidence="2" type="ORF">CKO31_00840</name>
</gene>
<comment type="caution">
    <text evidence="2">The sequence shown here is derived from an EMBL/GenBank/DDBJ whole genome shotgun (WGS) entry which is preliminary data.</text>
</comment>
<dbReference type="EMBL" id="NRRV01000001">
    <property type="protein sequence ID" value="MBK1629301.1"/>
    <property type="molecule type" value="Genomic_DNA"/>
</dbReference>
<organism evidence="2 3">
    <name type="scientific">Thiohalocapsa halophila</name>
    <dbReference type="NCBI Taxonomy" id="69359"/>
    <lineage>
        <taxon>Bacteria</taxon>
        <taxon>Pseudomonadati</taxon>
        <taxon>Pseudomonadota</taxon>
        <taxon>Gammaproteobacteria</taxon>
        <taxon>Chromatiales</taxon>
        <taxon>Chromatiaceae</taxon>
        <taxon>Thiohalocapsa</taxon>
    </lineage>
</organism>
<dbReference type="InterPro" id="IPR018490">
    <property type="entry name" value="cNMP-bd_dom_sf"/>
</dbReference>
<dbReference type="InterPro" id="IPR014710">
    <property type="entry name" value="RmlC-like_jellyroll"/>
</dbReference>
<sequence length="152" mass="16619">MSIDAAISQCPVFQGVPLTRARALLAGGQQRTIATGEILIDEGLPNEHLHLVLSGRLRVMLPINESRFRTVHLADLEMGALTGEYSAFDQRPASARVSAVETTVLLSQRAHAFTAALDQDPETAKHVYRNLLELLIERLRATDAEAEVIIPV</sequence>
<evidence type="ECO:0000259" key="1">
    <source>
        <dbReference type="PROSITE" id="PS50042"/>
    </source>
</evidence>
<evidence type="ECO:0000313" key="3">
    <source>
        <dbReference type="Proteomes" id="UP000748752"/>
    </source>
</evidence>
<keyword evidence="3" id="KW-1185">Reference proteome</keyword>
<accession>A0ABS1CBK0</accession>
<dbReference type="Pfam" id="PF00027">
    <property type="entry name" value="cNMP_binding"/>
    <property type="match status" value="1"/>
</dbReference>
<dbReference type="SUPFAM" id="SSF51206">
    <property type="entry name" value="cAMP-binding domain-like"/>
    <property type="match status" value="1"/>
</dbReference>
<reference evidence="2 3" key="1">
    <citation type="journal article" date="2020" name="Microorganisms">
        <title>Osmotic Adaptation and Compatible Solute Biosynthesis of Phototrophic Bacteria as Revealed from Genome Analyses.</title>
        <authorList>
            <person name="Imhoff J.F."/>
            <person name="Rahn T."/>
            <person name="Kunzel S."/>
            <person name="Keller A."/>
            <person name="Neulinger S.C."/>
        </authorList>
    </citation>
    <scope>NUCLEOTIDE SEQUENCE [LARGE SCALE GENOMIC DNA]</scope>
    <source>
        <strain evidence="2 3">DSM 6210</strain>
    </source>
</reference>
<dbReference type="CDD" id="cd00038">
    <property type="entry name" value="CAP_ED"/>
    <property type="match status" value="1"/>
</dbReference>
<proteinExistence type="predicted"/>
<evidence type="ECO:0000313" key="2">
    <source>
        <dbReference type="EMBL" id="MBK1629301.1"/>
    </source>
</evidence>
<dbReference type="RefSeq" id="WP_200233092.1">
    <property type="nucleotide sequence ID" value="NZ_NRRV01000001.1"/>
</dbReference>
<dbReference type="PROSITE" id="PS50042">
    <property type="entry name" value="CNMP_BINDING_3"/>
    <property type="match status" value="1"/>
</dbReference>
<dbReference type="InterPro" id="IPR000595">
    <property type="entry name" value="cNMP-bd_dom"/>
</dbReference>
<dbReference type="Proteomes" id="UP000748752">
    <property type="component" value="Unassembled WGS sequence"/>
</dbReference>
<feature type="domain" description="Cyclic nucleotide-binding" evidence="1">
    <location>
        <begin position="12"/>
        <end position="134"/>
    </location>
</feature>
<name>A0ABS1CBK0_9GAMM</name>
<dbReference type="Gene3D" id="2.60.120.10">
    <property type="entry name" value="Jelly Rolls"/>
    <property type="match status" value="1"/>
</dbReference>
<protein>
    <recommendedName>
        <fullName evidence="1">Cyclic nucleotide-binding domain-containing protein</fullName>
    </recommendedName>
</protein>
<dbReference type="SMART" id="SM00100">
    <property type="entry name" value="cNMP"/>
    <property type="match status" value="1"/>
</dbReference>